<gene>
    <name evidence="2" type="ORF">BC343_16695</name>
</gene>
<protein>
    <submittedName>
        <fullName evidence="2">Uncharacterized protein</fullName>
    </submittedName>
</protein>
<dbReference type="EMBL" id="MBTF01000037">
    <property type="protein sequence ID" value="OOQ57158.1"/>
    <property type="molecule type" value="Genomic_DNA"/>
</dbReference>
<name>A0A1S9P979_9SPHI</name>
<keyword evidence="1" id="KW-0472">Membrane</keyword>
<dbReference type="STRING" id="1792845.BC343_16695"/>
<keyword evidence="1" id="KW-0812">Transmembrane</keyword>
<keyword evidence="3" id="KW-1185">Reference proteome</keyword>
<comment type="caution">
    <text evidence="2">The sequence shown here is derived from an EMBL/GenBank/DDBJ whole genome shotgun (WGS) entry which is preliminary data.</text>
</comment>
<proteinExistence type="predicted"/>
<dbReference type="Proteomes" id="UP000189739">
    <property type="component" value="Unassembled WGS sequence"/>
</dbReference>
<feature type="transmembrane region" description="Helical" evidence="1">
    <location>
        <begin position="41"/>
        <end position="69"/>
    </location>
</feature>
<accession>A0A1S9P979</accession>
<evidence type="ECO:0000256" key="1">
    <source>
        <dbReference type="SAM" id="Phobius"/>
    </source>
</evidence>
<reference evidence="2 3" key="1">
    <citation type="submission" date="2016-07" db="EMBL/GenBank/DDBJ databases">
        <title>Genomic analysis of zinc-resistant bacterium Mucilaginibacter pedocola TBZ30.</title>
        <authorList>
            <person name="Huang J."/>
            <person name="Tang J."/>
        </authorList>
    </citation>
    <scope>NUCLEOTIDE SEQUENCE [LARGE SCALE GENOMIC DNA]</scope>
    <source>
        <strain evidence="2 3">TBZ30</strain>
    </source>
</reference>
<sequence>MTLMNKHEVILTALACAFSWLQVNRINYRPFNCLMCMSGWCALIIAAFAGYGLYALLFFPLGIFAGAMLEGVIMKYL</sequence>
<evidence type="ECO:0000313" key="2">
    <source>
        <dbReference type="EMBL" id="OOQ57158.1"/>
    </source>
</evidence>
<keyword evidence="1" id="KW-1133">Transmembrane helix</keyword>
<dbReference type="AlphaFoldDB" id="A0A1S9P979"/>
<evidence type="ECO:0000313" key="3">
    <source>
        <dbReference type="Proteomes" id="UP000189739"/>
    </source>
</evidence>
<organism evidence="2 3">
    <name type="scientific">Mucilaginibacter pedocola</name>
    <dbReference type="NCBI Taxonomy" id="1792845"/>
    <lineage>
        <taxon>Bacteria</taxon>
        <taxon>Pseudomonadati</taxon>
        <taxon>Bacteroidota</taxon>
        <taxon>Sphingobacteriia</taxon>
        <taxon>Sphingobacteriales</taxon>
        <taxon>Sphingobacteriaceae</taxon>
        <taxon>Mucilaginibacter</taxon>
    </lineage>
</organism>